<proteinExistence type="predicted"/>
<reference evidence="1" key="1">
    <citation type="submission" date="2022-06" db="EMBL/GenBank/DDBJ databases">
        <title>Genomic Encyclopedia of Archaeal and Bacterial Type Strains, Phase II (KMG-II): from individual species to whole genera.</title>
        <authorList>
            <person name="Goeker M."/>
        </authorList>
    </citation>
    <scope>NUCLEOTIDE SEQUENCE</scope>
    <source>
        <strain evidence="1">DSM 43935</strain>
    </source>
</reference>
<organism evidence="1 2">
    <name type="scientific">Goodfellowiella coeruleoviolacea</name>
    <dbReference type="NCBI Taxonomy" id="334858"/>
    <lineage>
        <taxon>Bacteria</taxon>
        <taxon>Bacillati</taxon>
        <taxon>Actinomycetota</taxon>
        <taxon>Actinomycetes</taxon>
        <taxon>Pseudonocardiales</taxon>
        <taxon>Pseudonocardiaceae</taxon>
        <taxon>Goodfellowiella</taxon>
    </lineage>
</organism>
<comment type="caution">
    <text evidence="1">The sequence shown here is derived from an EMBL/GenBank/DDBJ whole genome shotgun (WGS) entry which is preliminary data.</text>
</comment>
<accession>A0AAE3KG95</accession>
<dbReference type="Proteomes" id="UP001206128">
    <property type="component" value="Unassembled WGS sequence"/>
</dbReference>
<gene>
    <name evidence="1" type="ORF">LX83_002749</name>
</gene>
<evidence type="ECO:0000313" key="2">
    <source>
        <dbReference type="Proteomes" id="UP001206128"/>
    </source>
</evidence>
<dbReference type="EMBL" id="JAMTCK010000006">
    <property type="protein sequence ID" value="MCP2165890.1"/>
    <property type="molecule type" value="Genomic_DNA"/>
</dbReference>
<dbReference type="AlphaFoldDB" id="A0AAE3KG95"/>
<keyword evidence="2" id="KW-1185">Reference proteome</keyword>
<protein>
    <submittedName>
        <fullName evidence="1">Uncharacterized protein</fullName>
    </submittedName>
</protein>
<sequence length="191" mass="20107">MSEFWLLLLALVIGMACGVLATCAHRNRPDPAAPSPESVSLRTERARIRELLDAVGELDRGLAAVLAHGPLGAAELAEVDLLARIDRLTSSGDPLVLDGVVIDQLRRSVETIASHPFPAQGVLRAALAERAGGALETTLWALVRDAAGSGAAQHVAAHAARECLVEVRDELERELALRTGVTQPALSGSLH</sequence>
<name>A0AAE3KG95_9PSEU</name>
<evidence type="ECO:0000313" key="1">
    <source>
        <dbReference type="EMBL" id="MCP2165890.1"/>
    </source>
</evidence>
<dbReference type="RefSeq" id="WP_253771250.1">
    <property type="nucleotide sequence ID" value="NZ_JAMTCK010000006.1"/>
</dbReference>